<dbReference type="InterPro" id="IPR029787">
    <property type="entry name" value="Nucleotide_cyclase"/>
</dbReference>
<dbReference type="AlphaFoldDB" id="A0A437J9R9"/>
<dbReference type="InterPro" id="IPR050706">
    <property type="entry name" value="Cyclic-di-GMP_PDE-like"/>
</dbReference>
<keyword evidence="1" id="KW-1133">Transmembrane helix</keyword>
<dbReference type="InterPro" id="IPR001633">
    <property type="entry name" value="EAL_dom"/>
</dbReference>
<dbReference type="EMBL" id="RZUL01000002">
    <property type="protein sequence ID" value="RVT42241.1"/>
    <property type="molecule type" value="Genomic_DNA"/>
</dbReference>
<evidence type="ECO:0000259" key="2">
    <source>
        <dbReference type="PROSITE" id="PS50883"/>
    </source>
</evidence>
<dbReference type="SUPFAM" id="SSF55073">
    <property type="entry name" value="Nucleotide cyclase"/>
    <property type="match status" value="1"/>
</dbReference>
<feature type="transmembrane region" description="Helical" evidence="1">
    <location>
        <begin position="52"/>
        <end position="70"/>
    </location>
</feature>
<keyword evidence="4" id="KW-1185">Reference proteome</keyword>
<dbReference type="PANTHER" id="PTHR33121">
    <property type="entry name" value="CYCLIC DI-GMP PHOSPHODIESTERASE PDEF"/>
    <property type="match status" value="1"/>
</dbReference>
<dbReference type="PANTHER" id="PTHR33121:SF79">
    <property type="entry name" value="CYCLIC DI-GMP PHOSPHODIESTERASE PDED-RELATED"/>
    <property type="match status" value="1"/>
</dbReference>
<dbReference type="InterPro" id="IPR035919">
    <property type="entry name" value="EAL_sf"/>
</dbReference>
<dbReference type="SMART" id="SM00052">
    <property type="entry name" value="EAL"/>
    <property type="match status" value="1"/>
</dbReference>
<gene>
    <name evidence="3" type="ORF">ENE74_08530</name>
</gene>
<dbReference type="SUPFAM" id="SSF141868">
    <property type="entry name" value="EAL domain-like"/>
    <property type="match status" value="1"/>
</dbReference>
<evidence type="ECO:0000256" key="1">
    <source>
        <dbReference type="SAM" id="Phobius"/>
    </source>
</evidence>
<feature type="domain" description="EAL" evidence="2">
    <location>
        <begin position="285"/>
        <end position="539"/>
    </location>
</feature>
<evidence type="ECO:0000313" key="3">
    <source>
        <dbReference type="EMBL" id="RVT42241.1"/>
    </source>
</evidence>
<dbReference type="CDD" id="cd01948">
    <property type="entry name" value="EAL"/>
    <property type="match status" value="1"/>
</dbReference>
<sequence>MAQAQDRRSMGARAIRGVLNCARDTDIFPLLSIGLAFCWAIDLTIDGRAAKGFMVGAVALLGAAYLWGFFARNRIDARLTLMADRADEALGQPEHEAPASDSLDRLSNHIDARIAHARSVDHRAAQRHGITRLPTREPLIEAIAAHDEGGVLGIVELCDFDRLCAFDIALADQVLNDVAARLLRMVGDARFLAHVDRARFAIWYGGSSDGMARQEFDAICYALRSRIQLGELDMLPQIRAACVIQDQVPFEPAALLARTIAALSDSRAPQISVHGGQAMDIARRSFLLEQDLRQAVARNELELWFQPFIDATTARTCGAEALLRWRHPQHGLIAPNQFIPIMEIAGLADEIGLWTLNAGCREAREWARQGLGAVKVAINLSAHQLEGSDLDRIVERTLQRHDLPAHCLELELTETVAAVDSVEATRLFGKLRAMGVSISIDDFGAGYSSLSYLKKLKFDKLKIDREFVTDVDRQGDSQAICQSIIALGRGLGIAVLAEGVERPEEYAWLRRHGCDLFQGFYFSRPLEAAAFPAFARDRETVRRLTDLTPVALQRRLTKSVS</sequence>
<organism evidence="3 4">
    <name type="scientific">Sphingobium algorifonticola</name>
    <dbReference type="NCBI Taxonomy" id="2008318"/>
    <lineage>
        <taxon>Bacteria</taxon>
        <taxon>Pseudomonadati</taxon>
        <taxon>Pseudomonadota</taxon>
        <taxon>Alphaproteobacteria</taxon>
        <taxon>Sphingomonadales</taxon>
        <taxon>Sphingomonadaceae</taxon>
        <taxon>Sphingobium</taxon>
    </lineage>
</organism>
<protein>
    <submittedName>
        <fullName evidence="3">EAL domain-containing protein</fullName>
    </submittedName>
</protein>
<keyword evidence="1" id="KW-0472">Membrane</keyword>
<dbReference type="InterPro" id="IPR043128">
    <property type="entry name" value="Rev_trsase/Diguanyl_cyclase"/>
</dbReference>
<dbReference type="Gene3D" id="3.20.20.450">
    <property type="entry name" value="EAL domain"/>
    <property type="match status" value="1"/>
</dbReference>
<keyword evidence="1" id="KW-0812">Transmembrane</keyword>
<evidence type="ECO:0000313" key="4">
    <source>
        <dbReference type="Proteomes" id="UP000282977"/>
    </source>
</evidence>
<dbReference type="Pfam" id="PF00563">
    <property type="entry name" value="EAL"/>
    <property type="match status" value="1"/>
</dbReference>
<dbReference type="OrthoDB" id="9814202at2"/>
<dbReference type="Gene3D" id="3.30.70.270">
    <property type="match status" value="1"/>
</dbReference>
<dbReference type="Proteomes" id="UP000282977">
    <property type="component" value="Unassembled WGS sequence"/>
</dbReference>
<proteinExistence type="predicted"/>
<comment type="caution">
    <text evidence="3">The sequence shown here is derived from an EMBL/GenBank/DDBJ whole genome shotgun (WGS) entry which is preliminary data.</text>
</comment>
<dbReference type="PROSITE" id="PS50883">
    <property type="entry name" value="EAL"/>
    <property type="match status" value="1"/>
</dbReference>
<dbReference type="GO" id="GO:0071111">
    <property type="term" value="F:cyclic-guanylate-specific phosphodiesterase activity"/>
    <property type="evidence" value="ECO:0007669"/>
    <property type="project" value="InterPro"/>
</dbReference>
<dbReference type="RefSeq" id="WP_127690415.1">
    <property type="nucleotide sequence ID" value="NZ_RZUL01000002.1"/>
</dbReference>
<name>A0A437J9R9_9SPHN</name>
<accession>A0A437J9R9</accession>
<reference evidence="3 4" key="1">
    <citation type="submission" date="2019-01" db="EMBL/GenBank/DDBJ databases">
        <authorList>
            <person name="Chen W.-M."/>
        </authorList>
    </citation>
    <scope>NUCLEOTIDE SEQUENCE [LARGE SCALE GENOMIC DNA]</scope>
    <source>
        <strain evidence="3 4">TLA-22</strain>
    </source>
</reference>